<accession>A0A9W6PLK5</accession>
<dbReference type="AlphaFoldDB" id="A0A9W6PLK5"/>
<reference evidence="1" key="1">
    <citation type="submission" date="2023-02" db="EMBL/GenBank/DDBJ databases">
        <title>Kitasatospora phosalacinea NBRC 14362.</title>
        <authorList>
            <person name="Ichikawa N."/>
            <person name="Sato H."/>
            <person name="Tonouchi N."/>
        </authorList>
    </citation>
    <scope>NUCLEOTIDE SEQUENCE</scope>
    <source>
        <strain evidence="1">NBRC 14362</strain>
    </source>
</reference>
<dbReference type="OrthoDB" id="4312010at2"/>
<evidence type="ECO:0000313" key="1">
    <source>
        <dbReference type="EMBL" id="GLW58520.1"/>
    </source>
</evidence>
<gene>
    <name evidence="1" type="ORF">Kpho01_65310</name>
</gene>
<dbReference type="Proteomes" id="UP001165143">
    <property type="component" value="Unassembled WGS sequence"/>
</dbReference>
<proteinExistence type="predicted"/>
<name>A0A9W6PLK5_9ACTN</name>
<protein>
    <submittedName>
        <fullName evidence="1">Uncharacterized protein</fullName>
    </submittedName>
</protein>
<evidence type="ECO:0000313" key="2">
    <source>
        <dbReference type="Proteomes" id="UP001165143"/>
    </source>
</evidence>
<dbReference type="RefSeq" id="WP_158715254.1">
    <property type="nucleotide sequence ID" value="NZ_JNYE01000082.1"/>
</dbReference>
<dbReference type="EMBL" id="BSRX01000054">
    <property type="protein sequence ID" value="GLW58520.1"/>
    <property type="molecule type" value="Genomic_DNA"/>
</dbReference>
<organism evidence="1 2">
    <name type="scientific">Kitasatospora phosalacinea</name>
    <dbReference type="NCBI Taxonomy" id="2065"/>
    <lineage>
        <taxon>Bacteria</taxon>
        <taxon>Bacillati</taxon>
        <taxon>Actinomycetota</taxon>
        <taxon>Actinomycetes</taxon>
        <taxon>Kitasatosporales</taxon>
        <taxon>Streptomycetaceae</taxon>
        <taxon>Kitasatospora</taxon>
    </lineage>
</organism>
<comment type="caution">
    <text evidence="1">The sequence shown here is derived from an EMBL/GenBank/DDBJ whole genome shotgun (WGS) entry which is preliminary data.</text>
</comment>
<sequence length="219" mass="24345">MRAVADHPDYEDGAVVPAGPWHPLTETLYRKLTPTTGTADATLVELVYAADIDPRLLAAPHVTALGRTVSPPDAATTTTNHTDGRRIGIHLDNWDKLDYQHKADGRRRLCLNLGPGTRYLLVCDTDIQEICRTVRPDYATCYPHTDDLRAYIATGFPLTCLRIRLDPGDGYLAPTELLPHDGSTMGITEPSTAAFWLGHWPRRTFDLSDTRGWQAVRPF</sequence>